<protein>
    <submittedName>
        <fullName evidence="3">Uncharacterized protein</fullName>
    </submittedName>
</protein>
<keyword evidence="2" id="KW-0472">Membrane</keyword>
<evidence type="ECO:0000313" key="3">
    <source>
        <dbReference type="EMBL" id="RGM13209.1"/>
    </source>
</evidence>
<evidence type="ECO:0000256" key="2">
    <source>
        <dbReference type="SAM" id="Phobius"/>
    </source>
</evidence>
<feature type="transmembrane region" description="Helical" evidence="2">
    <location>
        <begin position="6"/>
        <end position="24"/>
    </location>
</feature>
<dbReference type="RefSeq" id="WP_117741773.1">
    <property type="nucleotide sequence ID" value="NZ_QSSV01000010.1"/>
</dbReference>
<keyword evidence="2" id="KW-0812">Transmembrane</keyword>
<comment type="caution">
    <text evidence="3">The sequence shown here is derived from an EMBL/GenBank/DDBJ whole genome shotgun (WGS) entry which is preliminary data.</text>
</comment>
<gene>
    <name evidence="3" type="ORF">DXC34_09300</name>
</gene>
<feature type="region of interest" description="Disordered" evidence="1">
    <location>
        <begin position="40"/>
        <end position="113"/>
    </location>
</feature>
<sequence length="153" mass="17236">MEYGQVVTLLFVALLGYYVFLIVTDLQKAKAAQMAEQENHMEEDIDISDEAQSFQPKKVGREEEKKEEQPKDREESAAADSPQNPVSTSDPVPAANRQEKTAEPEKPFHRPGYREAIMTDGILVEELFKQIEKLAETGCSDLGNVIYQCETAR</sequence>
<evidence type="ECO:0000256" key="1">
    <source>
        <dbReference type="SAM" id="MobiDB-lite"/>
    </source>
</evidence>
<proteinExistence type="predicted"/>
<organism evidence="3 4">
    <name type="scientific">Bacteroides stercoris</name>
    <dbReference type="NCBI Taxonomy" id="46506"/>
    <lineage>
        <taxon>Bacteria</taxon>
        <taxon>Pseudomonadati</taxon>
        <taxon>Bacteroidota</taxon>
        <taxon>Bacteroidia</taxon>
        <taxon>Bacteroidales</taxon>
        <taxon>Bacteroidaceae</taxon>
        <taxon>Bacteroides</taxon>
    </lineage>
</organism>
<feature type="compositionally biased region" description="Basic and acidic residues" evidence="1">
    <location>
        <begin position="59"/>
        <end position="76"/>
    </location>
</feature>
<feature type="compositionally biased region" description="Basic and acidic residues" evidence="1">
    <location>
        <begin position="97"/>
        <end position="108"/>
    </location>
</feature>
<dbReference type="AlphaFoldDB" id="A0A3E4UP29"/>
<dbReference type="EMBL" id="QSSV01000010">
    <property type="protein sequence ID" value="RGM13209.1"/>
    <property type="molecule type" value="Genomic_DNA"/>
</dbReference>
<feature type="compositionally biased region" description="Polar residues" evidence="1">
    <location>
        <begin position="81"/>
        <end position="90"/>
    </location>
</feature>
<name>A0A3E4UP29_BACSE</name>
<reference evidence="3 4" key="1">
    <citation type="submission" date="2018-08" db="EMBL/GenBank/DDBJ databases">
        <title>A genome reference for cultivated species of the human gut microbiota.</title>
        <authorList>
            <person name="Zou Y."/>
            <person name="Xue W."/>
            <person name="Luo G."/>
        </authorList>
    </citation>
    <scope>NUCLEOTIDE SEQUENCE [LARGE SCALE GENOMIC DNA]</scope>
    <source>
        <strain evidence="3 4">TF03-6</strain>
    </source>
</reference>
<keyword evidence="2" id="KW-1133">Transmembrane helix</keyword>
<evidence type="ECO:0000313" key="4">
    <source>
        <dbReference type="Proteomes" id="UP000261223"/>
    </source>
</evidence>
<dbReference type="Proteomes" id="UP000261223">
    <property type="component" value="Unassembled WGS sequence"/>
</dbReference>
<accession>A0A3E4UP29</accession>